<evidence type="ECO:0000313" key="2">
    <source>
        <dbReference type="EMBL" id="KAK7611971.1"/>
    </source>
</evidence>
<feature type="compositionally biased region" description="Polar residues" evidence="1">
    <location>
        <begin position="184"/>
        <end position="197"/>
    </location>
</feature>
<name>A0ABR1N9V3_9PEZI</name>
<feature type="compositionally biased region" description="Acidic residues" evidence="1">
    <location>
        <begin position="449"/>
        <end position="458"/>
    </location>
</feature>
<feature type="region of interest" description="Disordered" evidence="1">
    <location>
        <begin position="490"/>
        <end position="524"/>
    </location>
</feature>
<evidence type="ECO:0000256" key="1">
    <source>
        <dbReference type="SAM" id="MobiDB-lite"/>
    </source>
</evidence>
<feature type="compositionally biased region" description="Polar residues" evidence="1">
    <location>
        <begin position="161"/>
        <end position="174"/>
    </location>
</feature>
<proteinExistence type="predicted"/>
<feature type="compositionally biased region" description="Pro residues" evidence="1">
    <location>
        <begin position="208"/>
        <end position="222"/>
    </location>
</feature>
<gene>
    <name evidence="2" type="ORF">JOL62DRAFT_55711</name>
</gene>
<protein>
    <submittedName>
        <fullName evidence="2">Uncharacterized protein</fullName>
    </submittedName>
</protein>
<dbReference type="Gene3D" id="1.20.190.20">
    <property type="entry name" value="14-3-3 domain"/>
    <property type="match status" value="1"/>
</dbReference>
<feature type="region of interest" description="Disordered" evidence="1">
    <location>
        <begin position="117"/>
        <end position="222"/>
    </location>
</feature>
<feature type="compositionally biased region" description="Polar residues" evidence="1">
    <location>
        <begin position="427"/>
        <end position="440"/>
    </location>
</feature>
<dbReference type="Proteomes" id="UP001367316">
    <property type="component" value="Unassembled WGS sequence"/>
</dbReference>
<feature type="compositionally biased region" description="Polar residues" evidence="1">
    <location>
        <begin position="504"/>
        <end position="516"/>
    </location>
</feature>
<comment type="caution">
    <text evidence="2">The sequence shown here is derived from an EMBL/GenBank/DDBJ whole genome shotgun (WGS) entry which is preliminary data.</text>
</comment>
<evidence type="ECO:0000313" key="3">
    <source>
        <dbReference type="Proteomes" id="UP001367316"/>
    </source>
</evidence>
<organism evidence="2 3">
    <name type="scientific">Phyllosticta paracitricarpa</name>
    <dbReference type="NCBI Taxonomy" id="2016321"/>
    <lineage>
        <taxon>Eukaryota</taxon>
        <taxon>Fungi</taxon>
        <taxon>Dikarya</taxon>
        <taxon>Ascomycota</taxon>
        <taxon>Pezizomycotina</taxon>
        <taxon>Dothideomycetes</taxon>
        <taxon>Dothideomycetes incertae sedis</taxon>
        <taxon>Botryosphaeriales</taxon>
        <taxon>Phyllostictaceae</taxon>
        <taxon>Phyllosticta</taxon>
    </lineage>
</organism>
<sequence>MAASDIDQKYLAHIAHLTSATHPTVSGPFFQVLGLSQMLSARVLKARKMRRLDLTRDTPSLTYYQHIIWLVREGLEILENKILPHTMNGQLGAEATVLTAKLRASLYHLLSLFHNQPPVSQVPPPRSSTASRGDTTAGVLGPSHRHNNSKSSIVSEKFSPKANQGKSKNGSRARTPTLRDPVASATSDASFITNPYANNRPGSAVSSPAPPPGLGGPTIPPQPSAFLFPPMNFLPMTESHFVSADKAATTLLPGSHPLRLSVAIEHCAFIWDCLHDFQYARRLARQTIRAVYHAKEGMDDDDFEEAAKMVDHLGKIMKRRSWDGATRPIREGVPGKAQEVPSTQKQFVVSQEPLIEEELSAQVSPPSIELPKHLPTQESFVEQEYEKAGGGLRGFAYLDEHLRKPTTIQYQRCLKRRMPMNTQVQQVRNENDASPTSNLRCTHPHGPEQADDPLDEPDPLLSDLDSECSATDLDHYDHKSFRMRKTGGTIPQSSALTAVPESHPNATLPRSSTVSARSRPPPIDIEKANEFKNQIVDEYEWSPRKHREKSFMLRNMGGVARFRNEAFPPLDGARLEGMPIFTEVPTPYQLPNGEVRVFQQWRWVQPVTVFNPEKYYAALKKREEEFQEKRRREAYQEMLELGRAKGEQLKGQMQVWFAQVAKDNGQQHM</sequence>
<dbReference type="SUPFAM" id="SSF48445">
    <property type="entry name" value="14-3-3 protein"/>
    <property type="match status" value="1"/>
</dbReference>
<reference evidence="2 3" key="1">
    <citation type="submission" date="2024-04" db="EMBL/GenBank/DDBJ databases">
        <title>Phyllosticta paracitricarpa is synonymous to the EU quarantine fungus P. citricarpa based on phylogenomic analyses.</title>
        <authorList>
            <consortium name="Lawrence Berkeley National Laboratory"/>
            <person name="Van ingen-buijs V.A."/>
            <person name="Van westerhoven A.C."/>
            <person name="Haridas S."/>
            <person name="Skiadas P."/>
            <person name="Martin F."/>
            <person name="Groenewald J.Z."/>
            <person name="Crous P.W."/>
            <person name="Seidl M.F."/>
        </authorList>
    </citation>
    <scope>NUCLEOTIDE SEQUENCE [LARGE SCALE GENOMIC DNA]</scope>
    <source>
        <strain evidence="2 3">CBS 141358</strain>
    </source>
</reference>
<dbReference type="InterPro" id="IPR036815">
    <property type="entry name" value="14-3-3_dom_sf"/>
</dbReference>
<keyword evidence="3" id="KW-1185">Reference proteome</keyword>
<feature type="region of interest" description="Disordered" evidence="1">
    <location>
        <begin position="427"/>
        <end position="458"/>
    </location>
</feature>
<dbReference type="EMBL" id="JBBPBF010000012">
    <property type="protein sequence ID" value="KAK7611971.1"/>
    <property type="molecule type" value="Genomic_DNA"/>
</dbReference>
<accession>A0ABR1N9V3</accession>